<feature type="compositionally biased region" description="Low complexity" evidence="1">
    <location>
        <begin position="333"/>
        <end position="354"/>
    </location>
</feature>
<evidence type="ECO:0000256" key="1">
    <source>
        <dbReference type="SAM" id="MobiDB-lite"/>
    </source>
</evidence>
<evidence type="ECO:0000313" key="3">
    <source>
        <dbReference type="EMBL" id="CAH0391815.1"/>
    </source>
</evidence>
<feature type="compositionally biased region" description="Basic and acidic residues" evidence="1">
    <location>
        <begin position="280"/>
        <end position="304"/>
    </location>
</feature>
<feature type="compositionally biased region" description="Polar residues" evidence="1">
    <location>
        <begin position="356"/>
        <end position="371"/>
    </location>
</feature>
<feature type="region of interest" description="Disordered" evidence="1">
    <location>
        <begin position="262"/>
        <end position="304"/>
    </location>
</feature>
<name>A0A9P0AF40_BEMTA</name>
<evidence type="ECO:0000256" key="2">
    <source>
        <dbReference type="SAM" id="SignalP"/>
    </source>
</evidence>
<keyword evidence="4" id="KW-1185">Reference proteome</keyword>
<accession>A0A9P0AF40</accession>
<feature type="chain" id="PRO_5040394560" evidence="2">
    <location>
        <begin position="22"/>
        <end position="539"/>
    </location>
</feature>
<feature type="region of interest" description="Disordered" evidence="1">
    <location>
        <begin position="331"/>
        <end position="371"/>
    </location>
</feature>
<dbReference type="KEGG" id="btab:109040554"/>
<dbReference type="AlphaFoldDB" id="A0A9P0AF40"/>
<evidence type="ECO:0000313" key="4">
    <source>
        <dbReference type="Proteomes" id="UP001152759"/>
    </source>
</evidence>
<dbReference type="EMBL" id="OU963867">
    <property type="protein sequence ID" value="CAH0391815.1"/>
    <property type="molecule type" value="Genomic_DNA"/>
</dbReference>
<dbReference type="Proteomes" id="UP001152759">
    <property type="component" value="Chromosome 6"/>
</dbReference>
<sequence length="539" mass="59726">MKFAAALTALLSLSFIAQVFGGYFIEIAGENPKEAGKFKGAKQRIDAEQPGADNDDAQSCKSTTEGKLSGLTGGLYKCSTTTIQPKVVSVTVAMKDEGMRDDEVRDMIVQRTVNEEVRCVMAPKDRYLQKSLWEQAYHGASFFMISGARLKDNQILTFNGKQVTKLPAVMMIGFAQQHPDSPGFLQEYTCTARNEIATAPVFEPYLPRTQEEVAALTGLFCCNDPLLCFGDKRADERVKIMKSVNIVIDNISKRMKKKDYLRTPISSKSLQRSGSLQRAESPKRIDSGSKSIKKSESRNDDEVKLTATSSMRNLFKWKSRSWSFSQLLPGITSRSQSGRKSGSQSGRVSGRWSGPPSGTQSPNLSRSASMDSTYKNIALDTEESAAATLSPGKQSEDAEQLRREEERQNLHILIKIMLNSVIDPCYILYLKGGKGRLSNETIKLIENNCKLQCTLMARAAEIGNGSYGKRGCDRIALYRGNCDSAVKACLCHVIEKEAKTVRERAKEKVGKMINMFSPLKMTYCNNQVRNHLAPISQCT</sequence>
<feature type="signal peptide" evidence="2">
    <location>
        <begin position="1"/>
        <end position="21"/>
    </location>
</feature>
<proteinExistence type="predicted"/>
<gene>
    <name evidence="3" type="ORF">BEMITA_LOCUS10399</name>
</gene>
<keyword evidence="2" id="KW-0732">Signal</keyword>
<protein>
    <submittedName>
        <fullName evidence="3">Uncharacterized protein</fullName>
    </submittedName>
</protein>
<reference evidence="3" key="1">
    <citation type="submission" date="2021-12" db="EMBL/GenBank/DDBJ databases">
        <authorList>
            <person name="King R."/>
        </authorList>
    </citation>
    <scope>NUCLEOTIDE SEQUENCE</scope>
</reference>
<organism evidence="3 4">
    <name type="scientific">Bemisia tabaci</name>
    <name type="common">Sweetpotato whitefly</name>
    <name type="synonym">Aleurodes tabaci</name>
    <dbReference type="NCBI Taxonomy" id="7038"/>
    <lineage>
        <taxon>Eukaryota</taxon>
        <taxon>Metazoa</taxon>
        <taxon>Ecdysozoa</taxon>
        <taxon>Arthropoda</taxon>
        <taxon>Hexapoda</taxon>
        <taxon>Insecta</taxon>
        <taxon>Pterygota</taxon>
        <taxon>Neoptera</taxon>
        <taxon>Paraneoptera</taxon>
        <taxon>Hemiptera</taxon>
        <taxon>Sternorrhyncha</taxon>
        <taxon>Aleyrodoidea</taxon>
        <taxon>Aleyrodidae</taxon>
        <taxon>Aleyrodinae</taxon>
        <taxon>Bemisia</taxon>
    </lineage>
</organism>
<feature type="compositionally biased region" description="Polar residues" evidence="1">
    <location>
        <begin position="264"/>
        <end position="278"/>
    </location>
</feature>